<feature type="compositionally biased region" description="Polar residues" evidence="1">
    <location>
        <begin position="146"/>
        <end position="181"/>
    </location>
</feature>
<reference evidence="2" key="2">
    <citation type="submission" date="2022-01" db="EMBL/GenBank/DDBJ databases">
        <authorList>
            <person name="Yamashiro T."/>
            <person name="Shiraishi A."/>
            <person name="Satake H."/>
            <person name="Nakayama K."/>
        </authorList>
    </citation>
    <scope>NUCLEOTIDE SEQUENCE</scope>
</reference>
<gene>
    <name evidence="2" type="ORF">Tco_0822083</name>
</gene>
<reference evidence="2" key="1">
    <citation type="journal article" date="2022" name="Int. J. Mol. Sci.">
        <title>Draft Genome of Tanacetum Coccineum: Genomic Comparison of Closely Related Tanacetum-Family Plants.</title>
        <authorList>
            <person name="Yamashiro T."/>
            <person name="Shiraishi A."/>
            <person name="Nakayama K."/>
            <person name="Satake H."/>
        </authorList>
    </citation>
    <scope>NUCLEOTIDE SEQUENCE</scope>
</reference>
<dbReference type="Proteomes" id="UP001151760">
    <property type="component" value="Unassembled WGS sequence"/>
</dbReference>
<sequence>MLLVYRSYSNLSELKAQSQAKDTVIVKLKEHIKSLKGNVEDSSVKMDMDEKETLNIELEHRNLKKQDNSDYVCIHRDDCMPSDTCCVLIASDQSMAILEQQQSGTAFQEMTPVSISFSDSHLMLNYMNQEVIAPIPEEVAPEHAVSTGSPSSTTVDQDAPSPSNSPTSQGTQTPIISQSFE</sequence>
<proteinExistence type="predicted"/>
<dbReference type="EMBL" id="BQNB010012232">
    <property type="protein sequence ID" value="GJT00914.1"/>
    <property type="molecule type" value="Genomic_DNA"/>
</dbReference>
<evidence type="ECO:0000256" key="1">
    <source>
        <dbReference type="SAM" id="MobiDB-lite"/>
    </source>
</evidence>
<organism evidence="2 3">
    <name type="scientific">Tanacetum coccineum</name>
    <dbReference type="NCBI Taxonomy" id="301880"/>
    <lineage>
        <taxon>Eukaryota</taxon>
        <taxon>Viridiplantae</taxon>
        <taxon>Streptophyta</taxon>
        <taxon>Embryophyta</taxon>
        <taxon>Tracheophyta</taxon>
        <taxon>Spermatophyta</taxon>
        <taxon>Magnoliopsida</taxon>
        <taxon>eudicotyledons</taxon>
        <taxon>Gunneridae</taxon>
        <taxon>Pentapetalae</taxon>
        <taxon>asterids</taxon>
        <taxon>campanulids</taxon>
        <taxon>Asterales</taxon>
        <taxon>Asteraceae</taxon>
        <taxon>Asteroideae</taxon>
        <taxon>Anthemideae</taxon>
        <taxon>Anthemidinae</taxon>
        <taxon>Tanacetum</taxon>
    </lineage>
</organism>
<evidence type="ECO:0000313" key="3">
    <source>
        <dbReference type="Proteomes" id="UP001151760"/>
    </source>
</evidence>
<evidence type="ECO:0000313" key="2">
    <source>
        <dbReference type="EMBL" id="GJT00914.1"/>
    </source>
</evidence>
<feature type="region of interest" description="Disordered" evidence="1">
    <location>
        <begin position="139"/>
        <end position="181"/>
    </location>
</feature>
<keyword evidence="3" id="KW-1185">Reference proteome</keyword>
<accession>A0ABQ5AII6</accession>
<name>A0ABQ5AII6_9ASTR</name>
<comment type="caution">
    <text evidence="2">The sequence shown here is derived from an EMBL/GenBank/DDBJ whole genome shotgun (WGS) entry which is preliminary data.</text>
</comment>
<protein>
    <submittedName>
        <fullName evidence="2">Uncharacterized protein</fullName>
    </submittedName>
</protein>